<keyword evidence="2" id="KW-1185">Reference proteome</keyword>
<comment type="caution">
    <text evidence="1">The sequence shown here is derived from an EMBL/GenBank/DDBJ whole genome shotgun (WGS) entry which is preliminary data.</text>
</comment>
<dbReference type="EMBL" id="BOOA01000081">
    <property type="protein sequence ID" value="GIH28447.1"/>
    <property type="molecule type" value="Genomic_DNA"/>
</dbReference>
<dbReference type="AlphaFoldDB" id="A0A919QGC1"/>
<dbReference type="Proteomes" id="UP000640052">
    <property type="component" value="Unassembled WGS sequence"/>
</dbReference>
<accession>A0A919QGC1</accession>
<proteinExistence type="predicted"/>
<name>A0A919QGC1_9ACTN</name>
<organism evidence="1 2">
    <name type="scientific">Acrocarpospora phusangensis</name>
    <dbReference type="NCBI Taxonomy" id="1070424"/>
    <lineage>
        <taxon>Bacteria</taxon>
        <taxon>Bacillati</taxon>
        <taxon>Actinomycetota</taxon>
        <taxon>Actinomycetes</taxon>
        <taxon>Streptosporangiales</taxon>
        <taxon>Streptosporangiaceae</taxon>
        <taxon>Acrocarpospora</taxon>
    </lineage>
</organism>
<gene>
    <name evidence="1" type="ORF">Aph01nite_67570</name>
</gene>
<evidence type="ECO:0000313" key="2">
    <source>
        <dbReference type="Proteomes" id="UP000640052"/>
    </source>
</evidence>
<protein>
    <submittedName>
        <fullName evidence="1">Uncharacterized protein</fullName>
    </submittedName>
</protein>
<evidence type="ECO:0000313" key="1">
    <source>
        <dbReference type="EMBL" id="GIH28447.1"/>
    </source>
</evidence>
<sequence>MLVASPAHADNPRPIRNNPNVVVGYDNDNEVFRPVARSPQSTAAVCKRGTHTFYVTRYSNNHKAVGPAQSNHNGTSSKATMTFTATVSGTVGFTHNATLTLQAGRVIAEGEVATGVNLSASLTASLGNSVTVTARPRSTVSAKYGVWRKKIIGRYTICMVRSQVITGWTPWKVGWYISES</sequence>
<reference evidence="1" key="1">
    <citation type="submission" date="2021-01" db="EMBL/GenBank/DDBJ databases">
        <title>Whole genome shotgun sequence of Acrocarpospora phusangensis NBRC 108782.</title>
        <authorList>
            <person name="Komaki H."/>
            <person name="Tamura T."/>
        </authorList>
    </citation>
    <scope>NUCLEOTIDE SEQUENCE</scope>
    <source>
        <strain evidence="1">NBRC 108782</strain>
    </source>
</reference>